<comment type="catalytic activity">
    <reaction evidence="1">
        <text>Hydrolysis of Pro-|-Xaa &gt;&gt; Ala-|-Xaa in oligopeptides.</text>
        <dbReference type="EC" id="3.4.21.26"/>
    </reaction>
</comment>
<gene>
    <name evidence="11" type="ORF">Poly41_63930</name>
</gene>
<feature type="signal peptide" evidence="8">
    <location>
        <begin position="1"/>
        <end position="21"/>
    </location>
</feature>
<dbReference type="RefSeq" id="WP_146531081.1">
    <property type="nucleotide sequence ID" value="NZ_SJPV01000018.1"/>
</dbReference>
<evidence type="ECO:0000256" key="7">
    <source>
        <dbReference type="SAM" id="MobiDB-lite"/>
    </source>
</evidence>
<dbReference type="InterPro" id="IPR002470">
    <property type="entry name" value="Peptidase_S9A"/>
</dbReference>
<dbReference type="GO" id="GO:0005829">
    <property type="term" value="C:cytosol"/>
    <property type="evidence" value="ECO:0007669"/>
    <property type="project" value="TreeGrafter"/>
</dbReference>
<dbReference type="GO" id="GO:0070012">
    <property type="term" value="F:oligopeptidase activity"/>
    <property type="evidence" value="ECO:0007669"/>
    <property type="project" value="TreeGrafter"/>
</dbReference>
<name>A0A5C6D2N7_9BACT</name>
<dbReference type="Gene3D" id="3.40.50.1820">
    <property type="entry name" value="alpha/beta hydrolase"/>
    <property type="match status" value="1"/>
</dbReference>
<comment type="similarity">
    <text evidence="2">Belongs to the peptidase S9A family.</text>
</comment>
<evidence type="ECO:0000313" key="11">
    <source>
        <dbReference type="EMBL" id="TWU31202.1"/>
    </source>
</evidence>
<dbReference type="InterPro" id="IPR001375">
    <property type="entry name" value="Peptidase_S9_cat"/>
</dbReference>
<evidence type="ECO:0000256" key="8">
    <source>
        <dbReference type="SAM" id="SignalP"/>
    </source>
</evidence>
<dbReference type="Pfam" id="PF00326">
    <property type="entry name" value="Peptidase_S9"/>
    <property type="match status" value="1"/>
</dbReference>
<evidence type="ECO:0000256" key="6">
    <source>
        <dbReference type="ARBA" id="ARBA00022825"/>
    </source>
</evidence>
<dbReference type="OrthoDB" id="9801421at2"/>
<dbReference type="SUPFAM" id="SSF53474">
    <property type="entry name" value="alpha/beta-Hydrolases"/>
    <property type="match status" value="1"/>
</dbReference>
<sequence precursor="true">MITRYLFLLSIVVAASSSTLAQPPATRTSPTVDSYHGIEVQDPYRWLEDWDDAEVKRWSESQNAYTRKVLDGLPNVDAIRKRVTEIMSAQLISYREVRYVGGKYFAVKNHPPKEQPYLVTFDSLDSPESCRVLFDPNGVDTEGTTSMDWFEPSPDGRLVAISISAGGSEVGDVSVYDTTTAKKVFERVPRVNTGTAGGDLAWAPDNKGFYYTRHPRQGERPEPDLDFYQQLYFHQLGTDSAQDRFELGKDFPRIAEIEVEVHAPSGMVLCNVQNGDGGEFSHHVRMTDGRWFAFSHFGDKLVQATFEPSGTILAITRDEAPRGKIVRLRDVTLPTRSTQQLIPEAQDTIVTSFYHSPPSLVATANRIYVTYQLGGPSEIRVFDLDGTPLEKPQQLPISSVGGIEPLTDDDIVFHNHSYIEPTLWFHYQAASGETQRTKLSSRSPVDFSDVHVTREFATSKDGTQIPINILRPDSVNEAGPLVLYGYGGYAINLTPRFSAANKSLLEQGVTYAVANLRGGGEYGEDWHLAGNLTNKQNVFDDFYAAARFLIDQGYTTSDQLAIKGGSNGGLLMGATMTQHPELMKCVVSHVGIYDMLRVELSPNGSFNIPEFGTVKKRDQFMAMRAYSPYHNVTDGTKYPATIFFTGANDPRVDPMQSRKMTARLQSASPSSPPVLLRTSANSGHGGDTGLSQRIEEAVDTNAFLFHFLGVPFRSP</sequence>
<keyword evidence="5 11" id="KW-0378">Hydrolase</keyword>
<dbReference type="EMBL" id="SJPV01000018">
    <property type="protein sequence ID" value="TWU31202.1"/>
    <property type="molecule type" value="Genomic_DNA"/>
</dbReference>
<evidence type="ECO:0000256" key="3">
    <source>
        <dbReference type="ARBA" id="ARBA00011897"/>
    </source>
</evidence>
<dbReference type="Proteomes" id="UP000319143">
    <property type="component" value="Unassembled WGS sequence"/>
</dbReference>
<protein>
    <recommendedName>
        <fullName evidence="3">prolyl oligopeptidase</fullName>
        <ecNumber evidence="3">3.4.21.26</ecNumber>
    </recommendedName>
</protein>
<dbReference type="PANTHER" id="PTHR42881">
    <property type="entry name" value="PROLYL ENDOPEPTIDASE"/>
    <property type="match status" value="1"/>
</dbReference>
<dbReference type="PROSITE" id="PS00708">
    <property type="entry name" value="PRO_ENDOPEP_SER"/>
    <property type="match status" value="1"/>
</dbReference>
<evidence type="ECO:0000313" key="12">
    <source>
        <dbReference type="Proteomes" id="UP000319143"/>
    </source>
</evidence>
<dbReference type="InterPro" id="IPR002471">
    <property type="entry name" value="Pept_S9_AS"/>
</dbReference>
<dbReference type="GO" id="GO:0004252">
    <property type="term" value="F:serine-type endopeptidase activity"/>
    <property type="evidence" value="ECO:0007669"/>
    <property type="project" value="UniProtKB-EC"/>
</dbReference>
<evidence type="ECO:0000256" key="4">
    <source>
        <dbReference type="ARBA" id="ARBA00022670"/>
    </source>
</evidence>
<dbReference type="AlphaFoldDB" id="A0A5C6D2N7"/>
<evidence type="ECO:0000256" key="1">
    <source>
        <dbReference type="ARBA" id="ARBA00001070"/>
    </source>
</evidence>
<dbReference type="InterPro" id="IPR051167">
    <property type="entry name" value="Prolyl_oligopep/macrocyclase"/>
</dbReference>
<dbReference type="EC" id="3.4.21.26" evidence="3"/>
<dbReference type="InterPro" id="IPR023302">
    <property type="entry name" value="Pept_S9A_N"/>
</dbReference>
<feature type="region of interest" description="Disordered" evidence="7">
    <location>
        <begin position="664"/>
        <end position="690"/>
    </location>
</feature>
<dbReference type="PRINTS" id="PR00862">
    <property type="entry name" value="PROLIGOPTASE"/>
</dbReference>
<organism evidence="11 12">
    <name type="scientific">Novipirellula artificiosorum</name>
    <dbReference type="NCBI Taxonomy" id="2528016"/>
    <lineage>
        <taxon>Bacteria</taxon>
        <taxon>Pseudomonadati</taxon>
        <taxon>Planctomycetota</taxon>
        <taxon>Planctomycetia</taxon>
        <taxon>Pirellulales</taxon>
        <taxon>Pirellulaceae</taxon>
        <taxon>Novipirellula</taxon>
    </lineage>
</organism>
<feature type="domain" description="Peptidase S9 prolyl oligopeptidase catalytic" evidence="9">
    <location>
        <begin position="496"/>
        <end position="708"/>
    </location>
</feature>
<dbReference type="Pfam" id="PF02897">
    <property type="entry name" value="Peptidase_S9_N"/>
    <property type="match status" value="1"/>
</dbReference>
<comment type="caution">
    <text evidence="11">The sequence shown here is derived from an EMBL/GenBank/DDBJ whole genome shotgun (WGS) entry which is preliminary data.</text>
</comment>
<dbReference type="InterPro" id="IPR029058">
    <property type="entry name" value="AB_hydrolase_fold"/>
</dbReference>
<evidence type="ECO:0000256" key="5">
    <source>
        <dbReference type="ARBA" id="ARBA00022801"/>
    </source>
</evidence>
<evidence type="ECO:0000259" key="9">
    <source>
        <dbReference type="Pfam" id="PF00326"/>
    </source>
</evidence>
<dbReference type="GO" id="GO:0006508">
    <property type="term" value="P:proteolysis"/>
    <property type="evidence" value="ECO:0007669"/>
    <property type="project" value="UniProtKB-KW"/>
</dbReference>
<dbReference type="Gene3D" id="2.130.10.120">
    <property type="entry name" value="Prolyl oligopeptidase, N-terminal domain"/>
    <property type="match status" value="1"/>
</dbReference>
<evidence type="ECO:0000259" key="10">
    <source>
        <dbReference type="Pfam" id="PF02897"/>
    </source>
</evidence>
<reference evidence="11 12" key="1">
    <citation type="submission" date="2019-02" db="EMBL/GenBank/DDBJ databases">
        <title>Deep-cultivation of Planctomycetes and their phenomic and genomic characterization uncovers novel biology.</title>
        <authorList>
            <person name="Wiegand S."/>
            <person name="Jogler M."/>
            <person name="Boedeker C."/>
            <person name="Pinto D."/>
            <person name="Vollmers J."/>
            <person name="Rivas-Marin E."/>
            <person name="Kohn T."/>
            <person name="Peeters S.H."/>
            <person name="Heuer A."/>
            <person name="Rast P."/>
            <person name="Oberbeckmann S."/>
            <person name="Bunk B."/>
            <person name="Jeske O."/>
            <person name="Meyerdierks A."/>
            <person name="Storesund J.E."/>
            <person name="Kallscheuer N."/>
            <person name="Luecker S."/>
            <person name="Lage O.M."/>
            <person name="Pohl T."/>
            <person name="Merkel B.J."/>
            <person name="Hornburger P."/>
            <person name="Mueller R.-W."/>
            <person name="Bruemmer F."/>
            <person name="Labrenz M."/>
            <person name="Spormann A.M."/>
            <person name="Op Den Camp H."/>
            <person name="Overmann J."/>
            <person name="Amann R."/>
            <person name="Jetten M.S.M."/>
            <person name="Mascher T."/>
            <person name="Medema M.H."/>
            <person name="Devos D.P."/>
            <person name="Kaster A.-K."/>
            <person name="Ovreas L."/>
            <person name="Rohde M."/>
            <person name="Galperin M.Y."/>
            <person name="Jogler C."/>
        </authorList>
    </citation>
    <scope>NUCLEOTIDE SEQUENCE [LARGE SCALE GENOMIC DNA]</scope>
    <source>
        <strain evidence="11 12">Poly41</strain>
    </source>
</reference>
<evidence type="ECO:0000256" key="2">
    <source>
        <dbReference type="ARBA" id="ARBA00005228"/>
    </source>
</evidence>
<keyword evidence="12" id="KW-1185">Reference proteome</keyword>
<feature type="chain" id="PRO_5022986942" description="prolyl oligopeptidase" evidence="8">
    <location>
        <begin position="22"/>
        <end position="715"/>
    </location>
</feature>
<proteinExistence type="inferred from homology"/>
<accession>A0A5C6D2N7</accession>
<keyword evidence="6" id="KW-0720">Serine protease</keyword>
<keyword evidence="4" id="KW-0645">Protease</keyword>
<feature type="domain" description="Peptidase S9A N-terminal" evidence="10">
    <location>
        <begin position="23"/>
        <end position="437"/>
    </location>
</feature>
<keyword evidence="8" id="KW-0732">Signal</keyword>
<dbReference type="PANTHER" id="PTHR42881:SF2">
    <property type="entry name" value="PROLYL ENDOPEPTIDASE"/>
    <property type="match status" value="1"/>
</dbReference>
<dbReference type="SUPFAM" id="SSF50993">
    <property type="entry name" value="Peptidase/esterase 'gauge' domain"/>
    <property type="match status" value="1"/>
</dbReference>